<keyword evidence="3" id="KW-1185">Reference proteome</keyword>
<sequence>MRVFTVKGDHQLAWINPAGDGEGVRLSRARGTSAAAGWRPLRVELISTLGEEDEVDPPVVTDCPYLGAVQLLLSARARDVLAPLLEPEGEFLPVEAAFGAYWIYNCLRSREALDEARSVAERFPDGDIKRITRHELRPEVIGQHAIFHLDGKTGIYYATDRLVAAVERAGLTGFVFTEVWSSESGGMDLPTRGLLNRGVSDEVLRQQRMAKRAAARERVAAG</sequence>
<dbReference type="InterPro" id="IPR012433">
    <property type="entry name" value="Imm11"/>
</dbReference>
<comment type="caution">
    <text evidence="2">The sequence shown here is derived from an EMBL/GenBank/DDBJ whole genome shotgun (WGS) entry which is preliminary data.</text>
</comment>
<name>A0ABS5F7J0_9PROT</name>
<feature type="domain" description="Immunity MXAN-0049 protein" evidence="1">
    <location>
        <begin position="71"/>
        <end position="179"/>
    </location>
</feature>
<evidence type="ECO:0000259" key="1">
    <source>
        <dbReference type="Pfam" id="PF07791"/>
    </source>
</evidence>
<dbReference type="Pfam" id="PF07791">
    <property type="entry name" value="Imm11"/>
    <property type="match status" value="1"/>
</dbReference>
<accession>A0ABS5F7J0</accession>
<dbReference type="RefSeq" id="WP_211856314.1">
    <property type="nucleotide sequence ID" value="NZ_JAAGBB010000060.1"/>
</dbReference>
<protein>
    <recommendedName>
        <fullName evidence="1">Immunity MXAN-0049 protein domain-containing protein</fullName>
    </recommendedName>
</protein>
<dbReference type="EMBL" id="JAAGBB010000060">
    <property type="protein sequence ID" value="MBR0668540.1"/>
    <property type="molecule type" value="Genomic_DNA"/>
</dbReference>
<evidence type="ECO:0000313" key="3">
    <source>
        <dbReference type="Proteomes" id="UP001196870"/>
    </source>
</evidence>
<evidence type="ECO:0000313" key="2">
    <source>
        <dbReference type="EMBL" id="MBR0668540.1"/>
    </source>
</evidence>
<reference evidence="3" key="1">
    <citation type="journal article" date="2021" name="Syst. Appl. Microbiol.">
        <title>Roseomonas hellenica sp. nov., isolated from roots of wild-growing Alkanna tinctoria.</title>
        <authorList>
            <person name="Rat A."/>
            <person name="Naranjo H.D."/>
            <person name="Lebbe L."/>
            <person name="Cnockaert M."/>
            <person name="Krigas N."/>
            <person name="Grigoriadou K."/>
            <person name="Maloupa E."/>
            <person name="Willems A."/>
        </authorList>
    </citation>
    <scope>NUCLEOTIDE SEQUENCE [LARGE SCALE GENOMIC DNA]</scope>
    <source>
        <strain evidence="3">LMG 31523</strain>
    </source>
</reference>
<dbReference type="Proteomes" id="UP001196870">
    <property type="component" value="Unassembled WGS sequence"/>
</dbReference>
<organism evidence="2 3">
    <name type="scientific">Plastoroseomonas hellenica</name>
    <dbReference type="NCBI Taxonomy" id="2687306"/>
    <lineage>
        <taxon>Bacteria</taxon>
        <taxon>Pseudomonadati</taxon>
        <taxon>Pseudomonadota</taxon>
        <taxon>Alphaproteobacteria</taxon>
        <taxon>Acetobacterales</taxon>
        <taxon>Acetobacteraceae</taxon>
        <taxon>Plastoroseomonas</taxon>
    </lineage>
</organism>
<proteinExistence type="predicted"/>
<gene>
    <name evidence="2" type="ORF">GXW71_29580</name>
</gene>